<gene>
    <name evidence="2" type="ORF">MGALJ_61650</name>
</gene>
<dbReference type="AlphaFoldDB" id="A0A9W4B9C5"/>
<dbReference type="KEGG" id="mgau:MGALJ_61650"/>
<evidence type="ECO:0000313" key="2">
    <source>
        <dbReference type="EMBL" id="BBY96496.1"/>
    </source>
</evidence>
<sequence length="77" mass="8891">MRSYYSRWRHPTRRDLGATVLVCGLVLLAIIWGIHEMRKQSQEAKYESCLREAETKHVFPLASLDEIDACKEEAGLN</sequence>
<dbReference type="Proteomes" id="UP000465785">
    <property type="component" value="Plasmid pJCM6399"/>
</dbReference>
<accession>A0A9W4B9C5</accession>
<dbReference type="EMBL" id="AP022602">
    <property type="protein sequence ID" value="BBY96496.1"/>
    <property type="molecule type" value="Genomic_DNA"/>
</dbReference>
<keyword evidence="1" id="KW-1133">Transmembrane helix</keyword>
<keyword evidence="2" id="KW-0614">Plasmid</keyword>
<keyword evidence="1" id="KW-0472">Membrane</keyword>
<keyword evidence="1" id="KW-0812">Transmembrane</keyword>
<organism evidence="2 3">
    <name type="scientific">Mycobacterium gallinarum</name>
    <dbReference type="NCBI Taxonomy" id="39689"/>
    <lineage>
        <taxon>Bacteria</taxon>
        <taxon>Bacillati</taxon>
        <taxon>Actinomycetota</taxon>
        <taxon>Actinomycetes</taxon>
        <taxon>Mycobacteriales</taxon>
        <taxon>Mycobacteriaceae</taxon>
        <taxon>Mycobacterium</taxon>
    </lineage>
</organism>
<proteinExistence type="predicted"/>
<keyword evidence="3" id="KW-1185">Reference proteome</keyword>
<name>A0A9W4B9C5_9MYCO</name>
<reference evidence="2 3" key="1">
    <citation type="journal article" date="2019" name="Emerg. Microbes Infect.">
        <title>Comprehensive subspecies identification of 175 nontuberculous mycobacteria species based on 7547 genomic profiles.</title>
        <authorList>
            <person name="Matsumoto Y."/>
            <person name="Kinjo T."/>
            <person name="Motooka D."/>
            <person name="Nabeya D."/>
            <person name="Jung N."/>
            <person name="Uechi K."/>
            <person name="Horii T."/>
            <person name="Iida T."/>
            <person name="Fujita J."/>
            <person name="Nakamura S."/>
        </authorList>
    </citation>
    <scope>NUCLEOTIDE SEQUENCE [LARGE SCALE GENOMIC DNA]</scope>
    <source>
        <strain evidence="2 3">JCM 6399</strain>
        <plasmid evidence="2">pJCM6399</plasmid>
    </source>
</reference>
<protein>
    <submittedName>
        <fullName evidence="2">Uncharacterized protein</fullName>
    </submittedName>
</protein>
<evidence type="ECO:0000256" key="1">
    <source>
        <dbReference type="SAM" id="Phobius"/>
    </source>
</evidence>
<geneLocation type="plasmid" evidence="2 3">
    <name>pJCM6399</name>
</geneLocation>
<feature type="transmembrane region" description="Helical" evidence="1">
    <location>
        <begin position="16"/>
        <end position="35"/>
    </location>
</feature>
<evidence type="ECO:0000313" key="3">
    <source>
        <dbReference type="Proteomes" id="UP000465785"/>
    </source>
</evidence>